<evidence type="ECO:0000256" key="1">
    <source>
        <dbReference type="ARBA" id="ARBA00022679"/>
    </source>
</evidence>
<dbReference type="Gene3D" id="1.10.10.10">
    <property type="entry name" value="Winged helix-like DNA-binding domain superfamily/Winged helix DNA-binding domain"/>
    <property type="match status" value="1"/>
</dbReference>
<evidence type="ECO:0000313" key="8">
    <source>
        <dbReference type="Proteomes" id="UP000325787"/>
    </source>
</evidence>
<dbReference type="SMART" id="SM00065">
    <property type="entry name" value="GAF"/>
    <property type="match status" value="1"/>
</dbReference>
<evidence type="ECO:0000256" key="3">
    <source>
        <dbReference type="ARBA" id="ARBA00023015"/>
    </source>
</evidence>
<dbReference type="InterPro" id="IPR003018">
    <property type="entry name" value="GAF"/>
</dbReference>
<dbReference type="InterPro" id="IPR005561">
    <property type="entry name" value="ANTAR"/>
</dbReference>
<evidence type="ECO:0000313" key="7">
    <source>
        <dbReference type="EMBL" id="QFZ20759.1"/>
    </source>
</evidence>
<dbReference type="GO" id="GO:0016301">
    <property type="term" value="F:kinase activity"/>
    <property type="evidence" value="ECO:0007669"/>
    <property type="project" value="UniProtKB-KW"/>
</dbReference>
<keyword evidence="4" id="KW-0804">Transcription</keyword>
<dbReference type="KEGG" id="ssyi:EKG83_28175"/>
<keyword evidence="8" id="KW-1185">Reference proteome</keyword>
<name>A0A5Q0H3Q8_SACSY</name>
<gene>
    <name evidence="7" type="ORF">EKG83_28175</name>
</gene>
<dbReference type="PROSITE" id="PS50921">
    <property type="entry name" value="ANTAR"/>
    <property type="match status" value="1"/>
</dbReference>
<keyword evidence="3" id="KW-0805">Transcription regulation</keyword>
<protein>
    <submittedName>
        <fullName evidence="7">ANTAR domain-containing protein</fullName>
    </submittedName>
</protein>
<dbReference type="Gene3D" id="3.30.450.40">
    <property type="match status" value="1"/>
</dbReference>
<dbReference type="Pfam" id="PF13185">
    <property type="entry name" value="GAF_2"/>
    <property type="match status" value="1"/>
</dbReference>
<dbReference type="SUPFAM" id="SSF52172">
    <property type="entry name" value="CheY-like"/>
    <property type="match status" value="1"/>
</dbReference>
<sequence>MAHPDPDLLAGLARQLSAQPDLHAIWERVVQATLSQVDGAEHAGITLLSHKSVSTPVATSELVHHVDEQQYTIGEGPCLTAALQAEPIVQVNDLSTDPRWPLLAEAAAHLGIRSMLSYQLYTDTDTIGSLNVYATATKAFTDEAVHTGELLATYTAIAAAATTANAALRAALDARDVIGQAKGILMNRCKITAEQAFDLLIDASQHTNRKLKEVAADLAETGELTYRRITPMTGTPHLSVADGLRQLRLSDTELWNRYLALGGTGDLTRLRHHAHGNDCPDRHDHNIIAQALNEAFLDQGHDHPVAYRHLYQHDESRRNQEPGTRTESGSADGEDPGVRG</sequence>
<dbReference type="SMART" id="SM01012">
    <property type="entry name" value="ANTAR"/>
    <property type="match status" value="1"/>
</dbReference>
<dbReference type="Proteomes" id="UP000325787">
    <property type="component" value="Chromosome"/>
</dbReference>
<reference evidence="8" key="1">
    <citation type="journal article" date="2021" name="Curr. Microbiol.">
        <title>Complete genome of nocamycin-producing strain Saccharothrix syringae NRRL B-16468 reveals the biosynthetic potential for secondary metabolites.</title>
        <authorList>
            <person name="Mo X."/>
            <person name="Yang S."/>
        </authorList>
    </citation>
    <scope>NUCLEOTIDE SEQUENCE [LARGE SCALE GENOMIC DNA]</scope>
    <source>
        <strain evidence="8">ATCC 51364 / DSM 43886 / JCM 6844 / KCTC 9398 / NBRC 14523 / NRRL B-16468 / INA 2240</strain>
    </source>
</reference>
<organism evidence="7 8">
    <name type="scientific">Saccharothrix syringae</name>
    <name type="common">Nocardiopsis syringae</name>
    <dbReference type="NCBI Taxonomy" id="103733"/>
    <lineage>
        <taxon>Bacteria</taxon>
        <taxon>Bacillati</taxon>
        <taxon>Actinomycetota</taxon>
        <taxon>Actinomycetes</taxon>
        <taxon>Pseudonocardiales</taxon>
        <taxon>Pseudonocardiaceae</taxon>
        <taxon>Saccharothrix</taxon>
    </lineage>
</organism>
<dbReference type="Pfam" id="PF03861">
    <property type="entry name" value="ANTAR"/>
    <property type="match status" value="1"/>
</dbReference>
<feature type="region of interest" description="Disordered" evidence="5">
    <location>
        <begin position="312"/>
        <end position="340"/>
    </location>
</feature>
<proteinExistence type="predicted"/>
<feature type="domain" description="ANTAR" evidence="6">
    <location>
        <begin position="158"/>
        <end position="219"/>
    </location>
</feature>
<dbReference type="RefSeq" id="WP_051764780.1">
    <property type="nucleotide sequence ID" value="NZ_CP034550.1"/>
</dbReference>
<evidence type="ECO:0000256" key="2">
    <source>
        <dbReference type="ARBA" id="ARBA00022777"/>
    </source>
</evidence>
<accession>A0A5Q0H3Q8</accession>
<dbReference type="OrthoDB" id="4629915at2"/>
<dbReference type="GO" id="GO:0003723">
    <property type="term" value="F:RNA binding"/>
    <property type="evidence" value="ECO:0007669"/>
    <property type="project" value="InterPro"/>
</dbReference>
<keyword evidence="1" id="KW-0808">Transferase</keyword>
<evidence type="ECO:0000256" key="4">
    <source>
        <dbReference type="ARBA" id="ARBA00023163"/>
    </source>
</evidence>
<dbReference type="SUPFAM" id="SSF55781">
    <property type="entry name" value="GAF domain-like"/>
    <property type="match status" value="1"/>
</dbReference>
<dbReference type="AlphaFoldDB" id="A0A5Q0H3Q8"/>
<evidence type="ECO:0000259" key="6">
    <source>
        <dbReference type="PROSITE" id="PS50921"/>
    </source>
</evidence>
<keyword evidence="2" id="KW-0418">Kinase</keyword>
<dbReference type="InterPro" id="IPR036388">
    <property type="entry name" value="WH-like_DNA-bd_sf"/>
</dbReference>
<dbReference type="EMBL" id="CP034550">
    <property type="protein sequence ID" value="QFZ20759.1"/>
    <property type="molecule type" value="Genomic_DNA"/>
</dbReference>
<evidence type="ECO:0000256" key="5">
    <source>
        <dbReference type="SAM" id="MobiDB-lite"/>
    </source>
</evidence>
<dbReference type="InterPro" id="IPR011006">
    <property type="entry name" value="CheY-like_superfamily"/>
</dbReference>
<dbReference type="InterPro" id="IPR029016">
    <property type="entry name" value="GAF-like_dom_sf"/>
</dbReference>